<comment type="subcellular location">
    <subcellularLocation>
        <location evidence="1">Mitochondrion membrane</location>
    </subcellularLocation>
</comment>
<evidence type="ECO:0000256" key="8">
    <source>
        <dbReference type="ARBA" id="ARBA00023136"/>
    </source>
</evidence>
<comment type="similarity">
    <text evidence="2">Belongs to the ATPase g subunit family.</text>
</comment>
<keyword evidence="3" id="KW-0813">Transport</keyword>
<dbReference type="GO" id="GO:0015986">
    <property type="term" value="P:proton motive force-driven ATP synthesis"/>
    <property type="evidence" value="ECO:0007669"/>
    <property type="project" value="InterPro"/>
</dbReference>
<keyword evidence="7" id="KW-0496">Mitochondrion</keyword>
<proteinExistence type="inferred from homology"/>
<protein>
    <submittedName>
        <fullName evidence="10">Uncharacterized protein</fullName>
    </submittedName>
</protein>
<gene>
    <name evidence="10" type="ORF">BB558_005541</name>
</gene>
<evidence type="ECO:0000256" key="4">
    <source>
        <dbReference type="ARBA" id="ARBA00022547"/>
    </source>
</evidence>
<organism evidence="10 11">
    <name type="scientific">Smittium angustum</name>
    <dbReference type="NCBI Taxonomy" id="133377"/>
    <lineage>
        <taxon>Eukaryota</taxon>
        <taxon>Fungi</taxon>
        <taxon>Fungi incertae sedis</taxon>
        <taxon>Zoopagomycota</taxon>
        <taxon>Kickxellomycotina</taxon>
        <taxon>Harpellomycetes</taxon>
        <taxon>Harpellales</taxon>
        <taxon>Legeriomycetaceae</taxon>
        <taxon>Smittium</taxon>
    </lineage>
</organism>
<evidence type="ECO:0000256" key="3">
    <source>
        <dbReference type="ARBA" id="ARBA00022448"/>
    </source>
</evidence>
<keyword evidence="6" id="KW-0406">Ion transport</keyword>
<keyword evidence="8" id="KW-0472">Membrane</keyword>
<comment type="caution">
    <text evidence="10">The sequence shown here is derived from an EMBL/GenBank/DDBJ whole genome shotgun (WGS) entry which is preliminary data.</text>
</comment>
<evidence type="ECO:0000256" key="5">
    <source>
        <dbReference type="ARBA" id="ARBA00022781"/>
    </source>
</evidence>
<evidence type="ECO:0000256" key="9">
    <source>
        <dbReference type="ARBA" id="ARBA00023310"/>
    </source>
</evidence>
<dbReference type="EMBL" id="MBFU01000547">
    <property type="protein sequence ID" value="PVZ98462.1"/>
    <property type="molecule type" value="Genomic_DNA"/>
</dbReference>
<evidence type="ECO:0000256" key="2">
    <source>
        <dbReference type="ARBA" id="ARBA00005699"/>
    </source>
</evidence>
<sequence>MFSRLIKNSSFKEHIIVRRFASESQNKTSAFKPQEIASAAFSSIDFAIKMLPKSITGPLCKTASFFSAAIYQGQVGWNVLKLVAKHQGYRIPTKADFTAFESRLFCLYKGLKPSQINKELKNTTPASLKKAGIVTGELVSLFLIGEMIGRGKIIGYKY</sequence>
<evidence type="ECO:0000256" key="6">
    <source>
        <dbReference type="ARBA" id="ARBA00023065"/>
    </source>
</evidence>
<dbReference type="Proteomes" id="UP000245591">
    <property type="component" value="Unassembled WGS sequence"/>
</dbReference>
<dbReference type="AlphaFoldDB" id="A0A2U1J0F0"/>
<dbReference type="GO" id="GO:0045259">
    <property type="term" value="C:proton-transporting ATP synthase complex"/>
    <property type="evidence" value="ECO:0007669"/>
    <property type="project" value="UniProtKB-KW"/>
</dbReference>
<name>A0A2U1J0F0_SMIAN</name>
<keyword evidence="9" id="KW-0066">ATP synthesis</keyword>
<keyword evidence="4" id="KW-0138">CF(0)</keyword>
<accession>A0A2U1J0F0</accession>
<evidence type="ECO:0000256" key="1">
    <source>
        <dbReference type="ARBA" id="ARBA00004325"/>
    </source>
</evidence>
<evidence type="ECO:0000313" key="11">
    <source>
        <dbReference type="Proteomes" id="UP000245591"/>
    </source>
</evidence>
<keyword evidence="5" id="KW-0375">Hydrogen ion transport</keyword>
<reference evidence="10 11" key="1">
    <citation type="journal article" date="2018" name="MBio">
        <title>Comparative Genomics Reveals the Core Gene Toolbox for the Fungus-Insect Symbiosis.</title>
        <authorList>
            <person name="Wang Y."/>
            <person name="Stata M."/>
            <person name="Wang W."/>
            <person name="Stajich J.E."/>
            <person name="White M.M."/>
            <person name="Moncalvo J.M."/>
        </authorList>
    </citation>
    <scope>NUCLEOTIDE SEQUENCE [LARGE SCALE GENOMIC DNA]</scope>
    <source>
        <strain evidence="10 11">AUS-126-30</strain>
    </source>
</reference>
<dbReference type="GO" id="GO:0031966">
    <property type="term" value="C:mitochondrial membrane"/>
    <property type="evidence" value="ECO:0007669"/>
    <property type="project" value="UniProtKB-SubCell"/>
</dbReference>
<keyword evidence="11" id="KW-1185">Reference proteome</keyword>
<dbReference type="Pfam" id="PF04718">
    <property type="entry name" value="ATP-synt_G"/>
    <property type="match status" value="1"/>
</dbReference>
<dbReference type="GO" id="GO:0015078">
    <property type="term" value="F:proton transmembrane transporter activity"/>
    <property type="evidence" value="ECO:0007669"/>
    <property type="project" value="InterPro"/>
</dbReference>
<evidence type="ECO:0000313" key="10">
    <source>
        <dbReference type="EMBL" id="PVZ98462.1"/>
    </source>
</evidence>
<dbReference type="InterPro" id="IPR006808">
    <property type="entry name" value="ATP_synth_F0_gsu_mt"/>
</dbReference>
<evidence type="ECO:0000256" key="7">
    <source>
        <dbReference type="ARBA" id="ARBA00023128"/>
    </source>
</evidence>